<comment type="similarity">
    <text evidence="2 9">Belongs to the CRISPR-associated endoribonuclease Cas2 protein family.</text>
</comment>
<evidence type="ECO:0000256" key="5">
    <source>
        <dbReference type="ARBA" id="ARBA00022759"/>
    </source>
</evidence>
<name>A0A2M9A858_9BACT</name>
<evidence type="ECO:0000256" key="1">
    <source>
        <dbReference type="ARBA" id="ARBA00001946"/>
    </source>
</evidence>
<evidence type="ECO:0000256" key="6">
    <source>
        <dbReference type="ARBA" id="ARBA00022801"/>
    </source>
</evidence>
<dbReference type="GO" id="GO:0051607">
    <property type="term" value="P:defense response to virus"/>
    <property type="evidence" value="ECO:0007669"/>
    <property type="project" value="UniProtKB-UniRule"/>
</dbReference>
<keyword evidence="11" id="KW-1185">Reference proteome</keyword>
<evidence type="ECO:0000256" key="3">
    <source>
        <dbReference type="ARBA" id="ARBA00022722"/>
    </source>
</evidence>
<dbReference type="EC" id="3.1.-.-" evidence="9"/>
<gene>
    <name evidence="9" type="primary">cas2</name>
    <name evidence="10" type="ORF">BGX16_1887</name>
</gene>
<feature type="binding site" evidence="9">
    <location>
        <position position="8"/>
    </location>
    <ligand>
        <name>Mg(2+)</name>
        <dbReference type="ChEBI" id="CHEBI:18420"/>
        <note>catalytic</note>
    </ligand>
</feature>
<dbReference type="GO" id="GO:0046872">
    <property type="term" value="F:metal ion binding"/>
    <property type="evidence" value="ECO:0007669"/>
    <property type="project" value="UniProtKB-UniRule"/>
</dbReference>
<evidence type="ECO:0000256" key="8">
    <source>
        <dbReference type="ARBA" id="ARBA00023118"/>
    </source>
</evidence>
<evidence type="ECO:0000256" key="7">
    <source>
        <dbReference type="ARBA" id="ARBA00022842"/>
    </source>
</evidence>
<organism evidence="10 11">
    <name type="scientific">Hallerella succinigenes</name>
    <dbReference type="NCBI Taxonomy" id="1896222"/>
    <lineage>
        <taxon>Bacteria</taxon>
        <taxon>Pseudomonadati</taxon>
        <taxon>Fibrobacterota</taxon>
        <taxon>Fibrobacteria</taxon>
        <taxon>Fibrobacterales</taxon>
        <taxon>Fibrobacteraceae</taxon>
        <taxon>Hallerella</taxon>
    </lineage>
</organism>
<dbReference type="InterPro" id="IPR021127">
    <property type="entry name" value="CRISPR_associated_Cas2"/>
</dbReference>
<dbReference type="GO" id="GO:0004521">
    <property type="term" value="F:RNA endonuclease activity"/>
    <property type="evidence" value="ECO:0007669"/>
    <property type="project" value="InterPro"/>
</dbReference>
<dbReference type="NCBIfam" id="TIGR01573">
    <property type="entry name" value="cas2"/>
    <property type="match status" value="1"/>
</dbReference>
<comment type="subunit">
    <text evidence="9">Homodimer, forms a heterotetramer with a Cas1 homodimer.</text>
</comment>
<evidence type="ECO:0000256" key="4">
    <source>
        <dbReference type="ARBA" id="ARBA00022723"/>
    </source>
</evidence>
<dbReference type="OrthoDB" id="9791737at2"/>
<proteinExistence type="inferred from homology"/>
<dbReference type="HAMAP" id="MF_01471">
    <property type="entry name" value="Cas2"/>
    <property type="match status" value="1"/>
</dbReference>
<sequence>MWVVAIFDFPRHCKSGRQNMNRFVVALEKEGFSRVQRGMYVRYCSTADNGRTHRRRIANLIEPRSTVCLLSVTDREFLEIYSHFGSTRAPKKWPKSQDSIQFF</sequence>
<dbReference type="SUPFAM" id="SSF143430">
    <property type="entry name" value="TTP0101/SSO1404-like"/>
    <property type="match status" value="1"/>
</dbReference>
<keyword evidence="3 9" id="KW-0540">Nuclease</keyword>
<comment type="function">
    <text evidence="9">CRISPR (clustered regularly interspaced short palindromic repeat), is an adaptive immune system that provides protection against mobile genetic elements (viruses, transposable elements and conjugative plasmids). CRISPR clusters contain sequences complementary to antecedent mobile elements and target invading nucleic acids. CRISPR clusters are transcribed and processed into CRISPR RNA (crRNA). Functions as a ssRNA-specific endoribonuclease. Involved in the integration of spacer DNA into the CRISPR cassette.</text>
</comment>
<keyword evidence="5 9" id="KW-0255">Endonuclease</keyword>
<comment type="caution">
    <text evidence="10">The sequence shown here is derived from an EMBL/GenBank/DDBJ whole genome shotgun (WGS) entry which is preliminary data.</text>
</comment>
<dbReference type="AlphaFoldDB" id="A0A2M9A858"/>
<protein>
    <recommendedName>
        <fullName evidence="9">CRISPR-associated endoribonuclease Cas2</fullName>
        <ecNumber evidence="9">3.1.-.-</ecNumber>
    </recommendedName>
</protein>
<evidence type="ECO:0000313" key="10">
    <source>
        <dbReference type="EMBL" id="PJJ41882.1"/>
    </source>
</evidence>
<accession>A0A2M9A858</accession>
<reference evidence="10 11" key="1">
    <citation type="submission" date="2017-11" db="EMBL/GenBank/DDBJ databases">
        <title>Animal gut microbial communities from fecal samples from Wisconsin, USA.</title>
        <authorList>
            <person name="Neumann A."/>
        </authorList>
    </citation>
    <scope>NUCLEOTIDE SEQUENCE [LARGE SCALE GENOMIC DNA]</scope>
    <source>
        <strain evidence="10 11">UWS3</strain>
    </source>
</reference>
<dbReference type="InterPro" id="IPR019199">
    <property type="entry name" value="Virulence_VapD/CRISPR_Cas2"/>
</dbReference>
<keyword evidence="4 9" id="KW-0479">Metal-binding</keyword>
<dbReference type="EMBL" id="PGEX01000001">
    <property type="protein sequence ID" value="PJJ41882.1"/>
    <property type="molecule type" value="Genomic_DNA"/>
</dbReference>
<dbReference type="Proteomes" id="UP000231134">
    <property type="component" value="Unassembled WGS sequence"/>
</dbReference>
<evidence type="ECO:0000256" key="9">
    <source>
        <dbReference type="HAMAP-Rule" id="MF_01471"/>
    </source>
</evidence>
<dbReference type="GO" id="GO:0016787">
    <property type="term" value="F:hydrolase activity"/>
    <property type="evidence" value="ECO:0007669"/>
    <property type="project" value="UniProtKB-KW"/>
</dbReference>
<dbReference type="GO" id="GO:0043571">
    <property type="term" value="P:maintenance of CRISPR repeat elements"/>
    <property type="evidence" value="ECO:0007669"/>
    <property type="project" value="UniProtKB-UniRule"/>
</dbReference>
<keyword evidence="6 9" id="KW-0378">Hydrolase</keyword>
<keyword evidence="7 9" id="KW-0460">Magnesium</keyword>
<evidence type="ECO:0000256" key="2">
    <source>
        <dbReference type="ARBA" id="ARBA00009959"/>
    </source>
</evidence>
<dbReference type="Pfam" id="PF09827">
    <property type="entry name" value="CRISPR_Cas2"/>
    <property type="match status" value="1"/>
</dbReference>
<evidence type="ECO:0000313" key="11">
    <source>
        <dbReference type="Proteomes" id="UP000231134"/>
    </source>
</evidence>
<keyword evidence="8 9" id="KW-0051">Antiviral defense</keyword>
<comment type="cofactor">
    <cofactor evidence="1 9">
        <name>Mg(2+)</name>
        <dbReference type="ChEBI" id="CHEBI:18420"/>
    </cofactor>
</comment>